<dbReference type="Proteomes" id="UP000241769">
    <property type="component" value="Unassembled WGS sequence"/>
</dbReference>
<sequence length="234" mass="26799">MRKVEYLNSDTEPSGYLWQKIGMIWSRFLITPKLLSAHIPASKDLQRQSRLETVLETVSVSTLRRNRDRGVSRPVLSLTKPQDETKTRQTSLVLDRLETVSVLFFLFLGDTRNEPFARPRTKSREGGKDEKNLRLVNKSDLSLSPFDFITHNGPSMSKEGSACKDNAIKNGRRPLYLHPRLSLYLSPSDMERWTTFSLERAKQCTGAISDFNPRATEVYPLPHLGYDLTDQQLI</sequence>
<name>A0A2P6MUL1_9EUKA</name>
<keyword evidence="2" id="KW-1185">Reference proteome</keyword>
<protein>
    <submittedName>
        <fullName evidence="1">Uncharacterized protein</fullName>
    </submittedName>
</protein>
<evidence type="ECO:0000313" key="2">
    <source>
        <dbReference type="Proteomes" id="UP000241769"/>
    </source>
</evidence>
<comment type="caution">
    <text evidence="1">The sequence shown here is derived from an EMBL/GenBank/DDBJ whole genome shotgun (WGS) entry which is preliminary data.</text>
</comment>
<accession>A0A2P6MUL1</accession>
<dbReference type="EMBL" id="MDYQ01000390">
    <property type="protein sequence ID" value="PRP75390.1"/>
    <property type="molecule type" value="Genomic_DNA"/>
</dbReference>
<dbReference type="AlphaFoldDB" id="A0A2P6MUL1"/>
<organism evidence="1 2">
    <name type="scientific">Planoprotostelium fungivorum</name>
    <dbReference type="NCBI Taxonomy" id="1890364"/>
    <lineage>
        <taxon>Eukaryota</taxon>
        <taxon>Amoebozoa</taxon>
        <taxon>Evosea</taxon>
        <taxon>Variosea</taxon>
        <taxon>Cavosteliida</taxon>
        <taxon>Cavosteliaceae</taxon>
        <taxon>Planoprotostelium</taxon>
    </lineage>
</organism>
<gene>
    <name evidence="1" type="ORF">PROFUN_15726</name>
</gene>
<proteinExistence type="predicted"/>
<dbReference type="InParanoid" id="A0A2P6MUL1"/>
<reference evidence="1 2" key="1">
    <citation type="journal article" date="2018" name="Genome Biol. Evol.">
        <title>Multiple Roots of Fruiting Body Formation in Amoebozoa.</title>
        <authorList>
            <person name="Hillmann F."/>
            <person name="Forbes G."/>
            <person name="Novohradska S."/>
            <person name="Ferling I."/>
            <person name="Riege K."/>
            <person name="Groth M."/>
            <person name="Westermann M."/>
            <person name="Marz M."/>
            <person name="Spaller T."/>
            <person name="Winckler T."/>
            <person name="Schaap P."/>
            <person name="Glockner G."/>
        </authorList>
    </citation>
    <scope>NUCLEOTIDE SEQUENCE [LARGE SCALE GENOMIC DNA]</scope>
    <source>
        <strain evidence="1 2">Jena</strain>
    </source>
</reference>
<evidence type="ECO:0000313" key="1">
    <source>
        <dbReference type="EMBL" id="PRP75390.1"/>
    </source>
</evidence>